<dbReference type="EMBL" id="CP001322">
    <property type="protein sequence ID" value="ACL06271.1"/>
    <property type="molecule type" value="Genomic_DNA"/>
</dbReference>
<reference evidence="1 2" key="1">
    <citation type="journal article" date="2012" name="Environ. Microbiol.">
        <title>The genome sequence of Desulfatibacillum alkenivorans AK-01: a blueprint for anaerobic alkane oxidation.</title>
        <authorList>
            <person name="Callaghan A.V."/>
            <person name="Morris B.E."/>
            <person name="Pereira I.A."/>
            <person name="McInerney M.J."/>
            <person name="Austin R.N."/>
            <person name="Groves J.T."/>
            <person name="Kukor J.J."/>
            <person name="Suflita J.M."/>
            <person name="Young L.Y."/>
            <person name="Zylstra G.J."/>
            <person name="Wawrik B."/>
        </authorList>
    </citation>
    <scope>NUCLEOTIDE SEQUENCE [LARGE SCALE GENOMIC DNA]</scope>
    <source>
        <strain evidence="1 2">AK-01</strain>
    </source>
</reference>
<protein>
    <submittedName>
        <fullName evidence="1">Uncharacterized protein</fullName>
    </submittedName>
</protein>
<gene>
    <name evidence="1" type="ordered locus">Dalk_4593</name>
</gene>
<evidence type="ECO:0000313" key="2">
    <source>
        <dbReference type="Proteomes" id="UP000000739"/>
    </source>
</evidence>
<dbReference type="AlphaFoldDB" id="B8FNJ0"/>
<dbReference type="HOGENOM" id="CLU_2368220_0_0_7"/>
<organism evidence="1 2">
    <name type="scientific">Desulfatibacillum aliphaticivorans</name>
    <dbReference type="NCBI Taxonomy" id="218208"/>
    <lineage>
        <taxon>Bacteria</taxon>
        <taxon>Pseudomonadati</taxon>
        <taxon>Thermodesulfobacteriota</taxon>
        <taxon>Desulfobacteria</taxon>
        <taxon>Desulfobacterales</taxon>
        <taxon>Desulfatibacillaceae</taxon>
        <taxon>Desulfatibacillum</taxon>
    </lineage>
</organism>
<dbReference type="RefSeq" id="WP_015949310.1">
    <property type="nucleotide sequence ID" value="NC_011768.1"/>
</dbReference>
<keyword evidence="2" id="KW-1185">Reference proteome</keyword>
<accession>B8FNJ0</accession>
<proteinExistence type="predicted"/>
<dbReference type="Proteomes" id="UP000000739">
    <property type="component" value="Chromosome"/>
</dbReference>
<sequence>MKARKHVNIPAIFKKSAKEYFECSELDTVCPFCFDHPKDHHLSIDKDCKYCSRLFGPKDEDGPMCPCNRFGYENMEAIRDWAKLVPIRFVGKEHV</sequence>
<dbReference type="KEGG" id="dal:Dalk_4593"/>
<evidence type="ECO:0000313" key="1">
    <source>
        <dbReference type="EMBL" id="ACL06271.1"/>
    </source>
</evidence>
<name>B8FNJ0_DESAL</name>